<dbReference type="InParanoid" id="A0A803T8Z0"/>
<dbReference type="InterPro" id="IPR001909">
    <property type="entry name" value="KRAB"/>
</dbReference>
<dbReference type="InterPro" id="IPR050169">
    <property type="entry name" value="Krueppel_C2H2_ZnF"/>
</dbReference>
<dbReference type="Gene3D" id="6.10.140.140">
    <property type="match status" value="1"/>
</dbReference>
<dbReference type="PROSITE" id="PS50805">
    <property type="entry name" value="KRAB"/>
    <property type="match status" value="1"/>
</dbReference>
<dbReference type="PANTHER" id="PTHR23232">
    <property type="entry name" value="KRAB DOMAIN C2H2 ZINC FINGER"/>
    <property type="match status" value="1"/>
</dbReference>
<reference evidence="2" key="3">
    <citation type="submission" date="2025-09" db="UniProtKB">
        <authorList>
            <consortium name="Ensembl"/>
        </authorList>
    </citation>
    <scope>IDENTIFICATION</scope>
</reference>
<dbReference type="GO" id="GO:0006355">
    <property type="term" value="P:regulation of DNA-templated transcription"/>
    <property type="evidence" value="ECO:0007669"/>
    <property type="project" value="InterPro"/>
</dbReference>
<sequence length="102" mass="11839">MRTMFLAESLRRSRGRPRRTVELVQRPLTFKDVAVYFTEGQGSLLDPDQKALYKEVMMENYENVASLGLLLSKPTLIFHLEQGEEPWLPDTRPFRNSYSGNC</sequence>
<dbReference type="GeneTree" id="ENSGT01150000286941"/>
<proteinExistence type="predicted"/>
<dbReference type="InterPro" id="IPR036051">
    <property type="entry name" value="KRAB_dom_sf"/>
</dbReference>
<dbReference type="Proteomes" id="UP000001646">
    <property type="component" value="Chromosome 2"/>
</dbReference>
<dbReference type="Pfam" id="PF01352">
    <property type="entry name" value="KRAB"/>
    <property type="match status" value="1"/>
</dbReference>
<feature type="domain" description="KRAB" evidence="1">
    <location>
        <begin position="28"/>
        <end position="99"/>
    </location>
</feature>
<organism evidence="2 3">
    <name type="scientific">Anolis carolinensis</name>
    <name type="common">Green anole</name>
    <name type="synonym">American chameleon</name>
    <dbReference type="NCBI Taxonomy" id="28377"/>
    <lineage>
        <taxon>Eukaryota</taxon>
        <taxon>Metazoa</taxon>
        <taxon>Chordata</taxon>
        <taxon>Craniata</taxon>
        <taxon>Vertebrata</taxon>
        <taxon>Euteleostomi</taxon>
        <taxon>Lepidosauria</taxon>
        <taxon>Squamata</taxon>
        <taxon>Bifurcata</taxon>
        <taxon>Unidentata</taxon>
        <taxon>Episquamata</taxon>
        <taxon>Toxicofera</taxon>
        <taxon>Iguania</taxon>
        <taxon>Dactyloidae</taxon>
        <taxon>Anolis</taxon>
    </lineage>
</organism>
<keyword evidence="3" id="KW-1185">Reference proteome</keyword>
<evidence type="ECO:0000313" key="2">
    <source>
        <dbReference type="Ensembl" id="ENSACAP00000031680.1"/>
    </source>
</evidence>
<dbReference type="Ensembl" id="ENSACAT00000058310.1">
    <property type="protein sequence ID" value="ENSACAP00000031680.1"/>
    <property type="gene ID" value="ENSACAG00000038677.1"/>
</dbReference>
<reference evidence="2 3" key="1">
    <citation type="submission" date="2009-12" db="EMBL/GenBank/DDBJ databases">
        <title>The Genome Sequence of Anolis carolinensis (Green Anole Lizard).</title>
        <authorList>
            <consortium name="The Genome Sequencing Platform"/>
            <person name="Di Palma F."/>
            <person name="Alfoldi J."/>
            <person name="Heiman D."/>
            <person name="Young S."/>
            <person name="Grabherr M."/>
            <person name="Johnson J."/>
            <person name="Lander E.S."/>
            <person name="Lindblad-Toh K."/>
        </authorList>
    </citation>
    <scope>NUCLEOTIDE SEQUENCE [LARGE SCALE GENOMIC DNA]</scope>
    <source>
        <strain evidence="2 3">JBL SC #1</strain>
    </source>
</reference>
<protein>
    <recommendedName>
        <fullName evidence="1">KRAB domain-containing protein</fullName>
    </recommendedName>
</protein>
<dbReference type="PANTHER" id="PTHR23232:SF156">
    <property type="entry name" value="KRAB DOMAIN-CONTAINING PROTEIN"/>
    <property type="match status" value="1"/>
</dbReference>
<accession>A0A803T8Z0</accession>
<dbReference type="SUPFAM" id="SSF109640">
    <property type="entry name" value="KRAB domain (Kruppel-associated box)"/>
    <property type="match status" value="1"/>
</dbReference>
<dbReference type="SMART" id="SM00349">
    <property type="entry name" value="KRAB"/>
    <property type="match status" value="1"/>
</dbReference>
<reference evidence="2" key="2">
    <citation type="submission" date="2025-08" db="UniProtKB">
        <authorList>
            <consortium name="Ensembl"/>
        </authorList>
    </citation>
    <scope>IDENTIFICATION</scope>
</reference>
<evidence type="ECO:0000259" key="1">
    <source>
        <dbReference type="PROSITE" id="PS50805"/>
    </source>
</evidence>
<dbReference type="AlphaFoldDB" id="A0A803T8Z0"/>
<name>A0A803T8Z0_ANOCA</name>
<dbReference type="CDD" id="cd07765">
    <property type="entry name" value="KRAB_A-box"/>
    <property type="match status" value="1"/>
</dbReference>
<evidence type="ECO:0000313" key="3">
    <source>
        <dbReference type="Proteomes" id="UP000001646"/>
    </source>
</evidence>